<dbReference type="AlphaFoldDB" id="A0A9Q8UQP4"/>
<evidence type="ECO:0000313" key="3">
    <source>
        <dbReference type="Proteomes" id="UP000756132"/>
    </source>
</evidence>
<gene>
    <name evidence="2" type="ORF">CLAFUR5_07656</name>
</gene>
<proteinExistence type="predicted"/>
<dbReference type="InterPro" id="IPR045518">
    <property type="entry name" value="2EXR"/>
</dbReference>
<protein>
    <recommendedName>
        <fullName evidence="1">2EXR domain-containing protein</fullName>
    </recommendedName>
</protein>
<reference evidence="2" key="2">
    <citation type="journal article" date="2022" name="Microb. Genom.">
        <title>A chromosome-scale genome assembly of the tomato pathogen Cladosporium fulvum reveals a compartmentalized genome architecture and the presence of a dispensable chromosome.</title>
        <authorList>
            <person name="Zaccaron A.Z."/>
            <person name="Chen L.H."/>
            <person name="Samaras A."/>
            <person name="Stergiopoulos I."/>
        </authorList>
    </citation>
    <scope>NUCLEOTIDE SEQUENCE</scope>
    <source>
        <strain evidence="2">Race5_Kim</strain>
    </source>
</reference>
<sequence length="244" mass="28507">MPNPLPRFLRCVHDLCHKLQRARCADECYLLALPAELRNMIWHFACTDAPHIEIGTRQIPATLIICKQMREEMYLMYYALGCYAYTDHGHLRQGGQDDTASISRWLADMRINQKEITHLELRLDGSSRVMPRTFSQHQRNTLPNLLLPEIRWIWHIDNAAQESAEGLIYSIWSSQVPIKTVAIELPFTESKMTRKEFRFRWRWAIELFYRLGERLPDTIFVAAGGTTHTVSFLRAIQIVYLTST</sequence>
<dbReference type="Pfam" id="PF20150">
    <property type="entry name" value="2EXR"/>
    <property type="match status" value="1"/>
</dbReference>
<reference evidence="2" key="1">
    <citation type="submission" date="2021-12" db="EMBL/GenBank/DDBJ databases">
        <authorList>
            <person name="Zaccaron A."/>
            <person name="Stergiopoulos I."/>
        </authorList>
    </citation>
    <scope>NUCLEOTIDE SEQUENCE</scope>
    <source>
        <strain evidence="2">Race5_Kim</strain>
    </source>
</reference>
<feature type="domain" description="2EXR" evidence="1">
    <location>
        <begin position="33"/>
        <end position="82"/>
    </location>
</feature>
<accession>A0A9Q8UQP4</accession>
<dbReference type="KEGG" id="ffu:CLAFUR5_07656"/>
<evidence type="ECO:0000259" key="1">
    <source>
        <dbReference type="Pfam" id="PF20150"/>
    </source>
</evidence>
<dbReference type="GeneID" id="71987534"/>
<keyword evidence="3" id="KW-1185">Reference proteome</keyword>
<dbReference type="Proteomes" id="UP000756132">
    <property type="component" value="Chromosome 6"/>
</dbReference>
<evidence type="ECO:0000313" key="2">
    <source>
        <dbReference type="EMBL" id="UJO18882.1"/>
    </source>
</evidence>
<organism evidence="2 3">
    <name type="scientific">Passalora fulva</name>
    <name type="common">Tomato leaf mold</name>
    <name type="synonym">Cladosporium fulvum</name>
    <dbReference type="NCBI Taxonomy" id="5499"/>
    <lineage>
        <taxon>Eukaryota</taxon>
        <taxon>Fungi</taxon>
        <taxon>Dikarya</taxon>
        <taxon>Ascomycota</taxon>
        <taxon>Pezizomycotina</taxon>
        <taxon>Dothideomycetes</taxon>
        <taxon>Dothideomycetidae</taxon>
        <taxon>Mycosphaerellales</taxon>
        <taxon>Mycosphaerellaceae</taxon>
        <taxon>Fulvia</taxon>
    </lineage>
</organism>
<name>A0A9Q8UQP4_PASFU</name>
<dbReference type="EMBL" id="CP090168">
    <property type="protein sequence ID" value="UJO18882.1"/>
    <property type="molecule type" value="Genomic_DNA"/>
</dbReference>
<dbReference type="RefSeq" id="XP_047763248.1">
    <property type="nucleotide sequence ID" value="XM_047906804.1"/>
</dbReference>